<protein>
    <submittedName>
        <fullName evidence="19">Piezo-type mechanosensitive ion channel component isoform X7</fullName>
    </submittedName>
</protein>
<feature type="domain" description="Piezo THU9 and anchor" evidence="17">
    <location>
        <begin position="1964"/>
        <end position="2200"/>
    </location>
</feature>
<feature type="compositionally biased region" description="Acidic residues" evidence="10">
    <location>
        <begin position="1476"/>
        <end position="1485"/>
    </location>
</feature>
<feature type="transmembrane region" description="Helical" evidence="11">
    <location>
        <begin position="1033"/>
        <end position="1049"/>
    </location>
</feature>
<proteinExistence type="inferred from homology"/>
<feature type="transmembrane region" description="Helical" evidence="11">
    <location>
        <begin position="1204"/>
        <end position="1225"/>
    </location>
</feature>
<keyword evidence="7" id="KW-0406">Ion transport</keyword>
<feature type="transmembrane region" description="Helical" evidence="11">
    <location>
        <begin position="29"/>
        <end position="45"/>
    </location>
</feature>
<feature type="transmembrane region" description="Helical" evidence="11">
    <location>
        <begin position="1112"/>
        <end position="1132"/>
    </location>
</feature>
<dbReference type="RefSeq" id="XP_034233709.1">
    <property type="nucleotide sequence ID" value="XM_034377818.1"/>
</dbReference>
<keyword evidence="4" id="KW-1003">Cell membrane</keyword>
<dbReference type="Pfam" id="PF24874">
    <property type="entry name" value="Piezo_THU9_anchor"/>
    <property type="match status" value="1"/>
</dbReference>
<feature type="region of interest" description="Disordered" evidence="10">
    <location>
        <begin position="760"/>
        <end position="795"/>
    </location>
</feature>
<dbReference type="InterPro" id="IPR056770">
    <property type="entry name" value="Piezo_THU9_anchor"/>
</dbReference>
<feature type="domain" description="Piezo TM1-24" evidence="16">
    <location>
        <begin position="25"/>
        <end position="747"/>
    </location>
</feature>
<feature type="transmembrane region" description="Helical" evidence="11">
    <location>
        <begin position="220"/>
        <end position="241"/>
    </location>
</feature>
<feature type="transmembrane region" description="Helical" evidence="11">
    <location>
        <begin position="1006"/>
        <end position="1027"/>
    </location>
</feature>
<evidence type="ECO:0000256" key="8">
    <source>
        <dbReference type="ARBA" id="ARBA00023136"/>
    </source>
</evidence>
<feature type="transmembrane region" description="Helical" evidence="11">
    <location>
        <begin position="2036"/>
        <end position="2058"/>
    </location>
</feature>
<dbReference type="InterPro" id="IPR027272">
    <property type="entry name" value="Piezo"/>
</dbReference>
<keyword evidence="8 11" id="KW-0472">Membrane</keyword>
<feature type="transmembrane region" description="Helical" evidence="11">
    <location>
        <begin position="169"/>
        <end position="190"/>
    </location>
</feature>
<dbReference type="Pfam" id="PF23188">
    <property type="entry name" value="THU_Piezo1"/>
    <property type="match status" value="1"/>
</dbReference>
<organism evidence="19">
    <name type="scientific">Thrips palmi</name>
    <name type="common">Melon thrips</name>
    <dbReference type="NCBI Taxonomy" id="161013"/>
    <lineage>
        <taxon>Eukaryota</taxon>
        <taxon>Metazoa</taxon>
        <taxon>Ecdysozoa</taxon>
        <taxon>Arthropoda</taxon>
        <taxon>Hexapoda</taxon>
        <taxon>Insecta</taxon>
        <taxon>Pterygota</taxon>
        <taxon>Neoptera</taxon>
        <taxon>Paraneoptera</taxon>
        <taxon>Thysanoptera</taxon>
        <taxon>Terebrantia</taxon>
        <taxon>Thripoidea</taxon>
        <taxon>Thripidae</taxon>
        <taxon>Thrips</taxon>
    </lineage>
</organism>
<feature type="chain" id="PRO_5027754621" evidence="12">
    <location>
        <begin position="24"/>
        <end position="2568"/>
    </location>
</feature>
<evidence type="ECO:0000256" key="6">
    <source>
        <dbReference type="ARBA" id="ARBA00022989"/>
    </source>
</evidence>
<feature type="transmembrane region" description="Helical" evidence="11">
    <location>
        <begin position="2007"/>
        <end position="2027"/>
    </location>
</feature>
<evidence type="ECO:0000256" key="3">
    <source>
        <dbReference type="ARBA" id="ARBA00022448"/>
    </source>
</evidence>
<dbReference type="GO" id="GO:0005886">
    <property type="term" value="C:plasma membrane"/>
    <property type="evidence" value="ECO:0007669"/>
    <property type="project" value="UniProtKB-SubCell"/>
</dbReference>
<feature type="transmembrane region" description="Helical" evidence="11">
    <location>
        <begin position="667"/>
        <end position="688"/>
    </location>
</feature>
<dbReference type="PANTHER" id="PTHR47049:SF2">
    <property type="entry name" value="PIEZO-TYPE MECHANOSENSITIVE ION CHANNEL HOMOLOG"/>
    <property type="match status" value="1"/>
</dbReference>
<feature type="transmembrane region" description="Helical" evidence="11">
    <location>
        <begin position="1056"/>
        <end position="1075"/>
    </location>
</feature>
<feature type="domain" description="Piezo TM25-28" evidence="14">
    <location>
        <begin position="1159"/>
        <end position="1389"/>
    </location>
</feature>
<keyword evidence="3" id="KW-0813">Transport</keyword>
<gene>
    <name evidence="19" type="primary">LOC117640868</name>
</gene>
<dbReference type="GO" id="GO:0008381">
    <property type="term" value="F:mechanosensitive monoatomic ion channel activity"/>
    <property type="evidence" value="ECO:0007669"/>
    <property type="project" value="InterPro"/>
</dbReference>
<dbReference type="Pfam" id="PF12166">
    <property type="entry name" value="Piezo_cap"/>
    <property type="match status" value="1"/>
</dbReference>
<evidence type="ECO:0000256" key="10">
    <source>
        <dbReference type="SAM" id="MobiDB-lite"/>
    </source>
</evidence>
<feature type="transmembrane region" description="Helical" evidence="11">
    <location>
        <begin position="2102"/>
        <end position="2121"/>
    </location>
</feature>
<keyword evidence="6 11" id="KW-1133">Transmembrane helix</keyword>
<dbReference type="OrthoDB" id="303066at2759"/>
<feature type="compositionally biased region" description="Basic and acidic residues" evidence="10">
    <location>
        <begin position="1801"/>
        <end position="1828"/>
    </location>
</feature>
<keyword evidence="5 11" id="KW-0812">Transmembrane</keyword>
<comment type="subcellular location">
    <subcellularLocation>
        <location evidence="1">Cell membrane</location>
        <topology evidence="1">Multi-pass membrane protein</topology>
    </subcellularLocation>
</comment>
<sequence>MSYILNFCLLRLLLPAVLTTCVALRQDGVSFLYLILLLYLPFVPLPTSRDACHAGRYLKTIIAMGSLVSLGKLIFQIVLLSMPPYAYFLPNCEDLEAALRIAGLVRLDSIAAVDCMRWVLPETLLLATSLSLYVVCVRPRKRDPEECHVDVTRTDSNTESQDPAMKSKFNFLTAIGKYVVLCALCVTGAVCPSVLNMVYYLSFLVATTYWSCYRQLGSKFAIVCKILQAFAAIHLVVLFLVQVPWPEAWFKIDDDIGRYLSLKPVYKTNCTDDPRTLISQDQHWNIYVNPLAVLILYFILGYEYALLRRPVDKDSAKAGGMSRQLSLRLSQQKLFRNSTSRWRSATRKVRARSEPDCHEETPLIQGALPTKYHTTRGRGQGSSLDLGAISVIEGTSGRERAESIQLFPITDALQLEKSDEMGDHWLDKLLDSVVTVFQLIIRSSYIATNIMMMTWSITYHSWLTFALLLWASLLWMVPNQRRWMLHCSPFLVPYALFLLLAQYLYSLDLTEAELPENVNSTINLKQIGFERPLNVSPSKPVLIKSLYTVMFWITLRQYMQERWQARNTSALADMAAPLQITVTTATSGMSGMQSPPPTEATSPFMRRLGVYVKELLTKFWIWIVAIMLFVIGITGDKMTGFRIVYMGLFLVFILTFKLSYMAWRRMLYGFWLTVIVFSMIILVLIYTYQFDNFDTYWHTYLGIPVKLQADIGLQKFHTKDLFVRLITPTFFVIITAIQMNYFHKDFLAISDIKSRGVSFSQQSRGRTSHKSDTSSEPGGAPRSETDGASTAPSQRRGKYNVLHHISSLRGKRSLQQGIHLLKQLNELGWLFLELHISKLMLLTVMLLCIAVPCALHFLMVLLIVISLALSSRAQDIACNICSVWVALLMLGTMIYQIEYIEKENWDYTCTRHKLNTTLDQVLEYNVTLNNAVWLGFRKATAEVGLSDVVKGYIGVILVASFVTVVNIHQSYKRSLRGRSISKPQYMFPRITRADADKNILSCVKYILNYGFYRFGIEICMVAMVALIGTRVDFYAMLHAIWLLAIFAMKREHVARLWTAYTAFIIVCIIIQYIMVVDVPPSLCVDYPWDMNNMLKGLQEWMFLPDPISKPEIGKIACDFILLMFVSCQGLAFRIERKYPDGSFPGGSNASIIHEYDNKEFVNPVPDYISSIRSWLDVVKRGVLLSMMWLTLAIMFLAGTNRVNLFSLGYLIGAFVFLWMGSDLYLRDIRVIHKWWNALLGYNVSVIFLKTLLQVIGCIFMEQVQLNACWFVQLLGIACIRKFHSILPTFVGQRQESYNGCTVNLESYGLAWDGVCFGFLLLQRRLFNSYYFFHIVDETKAMTILASRGAELIEELRQKQIMEQMERENQILENIKFKMERIKASQMKVPGPSYHEPSSHFTAVLSGDYYMFEDMPEADLLIDPTDVGRKTRDEEEDQLAGQLTISKDAVPPTDQDDRDDHGDKKPLVSSEHGSSSEDGEELEADDVEVKQESWMNKISQLLHFLVVSLNSVMVSLTRWLNTFSRDYRYVSRVLAVEKKLLKEEPDFGEGKRVGLAKMWQPSPQALQVHRSREEMLSTNLTQRAGVGQTSSNCDVNRIHPRQLTKAVLPLPTIRVLSPSLEVGLDKHVESNVSPASSSHQAGLSTAEQPPIVQLFLSLWYTIVSHSDLACFFMIFLHQMKSATILSIPLPLMVFLWGTLTVPRPSTTFWVVIIAYTEVMVVIKCMFQFDLLPWNHEDNVPSTTKNPFWPPRIIGIEKKPNYAAFDLSLLLVLFFHRFMLKSLGLWKSLYEDDSNYPQENDHFEIMQESSSDEKKSKKDDRDMKKDDRVVSESADSIRTAHSDPGARRVSICEPGMQLTHRGSLKTFTLSDGRRINMIRPSWLEDGDRQIASSSDTNQEVLVDGAALVMSPVDSIQSKQILVVKTFRENAMDRFPSILKLTWKRYLTSMRTFFKLLLDPGSRVNADVYAYMFMCDFFNFMVVIFGFSAFGSAAGGGSVSEYFEENKVPVPFLVMLILQFALIIIDRTLYLRKYILGKIIFQCGLVVGIHIWMFFILPGVTERQFNDTLPPQMWYVVKCFYLLLSAYQIRSGYPTRILGNFLCKAYNYLNMYLFKLFMMIPFVFELRALMDWMWTDTSMSLMEWLKMEDIFSQLFQLKCERRAQTEYPQPRGVRKNVIVKYLVGGLGLFFIIAIIWFPLVLFALGNTVGSPNLPLKMTLRMRLGHFEPIYDIAAEGNQIKEYNENQWLGLNTVYRQHQTAQNFLSNYDNQAVAMILFNIHSGSLWTITPPDLMKLTEEVASTMPFNVTIDWRVERRQSSPEDKGYSEGTHTIHLPAILDGKRNPVRLDLQKVLEAALSVSSSSVGNASESIPIVIPNLLPKLIKVNSNGANAVQQLLPGKDANTQYRDVFLKMNYANSTQRWWTVLEDCTDKTYQDILRNIPSAGAESSCNQTLLIYTFNDKTFPATLSVFSGKGIIGLYASFVLVASQFVRSFFSNLSSKIMFEDLPNVDRILQLCLDIYLVRESGELDLEEDLFAKLVFLYRSPETMIEWTRERKEGDESSPEASIAQE</sequence>
<evidence type="ECO:0000259" key="16">
    <source>
        <dbReference type="Pfam" id="PF24871"/>
    </source>
</evidence>
<dbReference type="InterPro" id="IPR031334">
    <property type="entry name" value="Piezo_cap_dom"/>
</dbReference>
<keyword evidence="9" id="KW-0407">Ion channel</keyword>
<dbReference type="InterPro" id="IPR056768">
    <property type="entry name" value="THU_Piezo"/>
</dbReference>
<feature type="transmembrane region" description="Helical" evidence="11">
    <location>
        <begin position="1237"/>
        <end position="1256"/>
    </location>
</feature>
<evidence type="ECO:0000256" key="4">
    <source>
        <dbReference type="ARBA" id="ARBA00022475"/>
    </source>
</evidence>
<comment type="similarity">
    <text evidence="2">Belongs to the PIEZO (TC 1.A.75) family.</text>
</comment>
<feature type="transmembrane region" description="Helical" evidence="11">
    <location>
        <begin position="1760"/>
        <end position="1778"/>
    </location>
</feature>
<feature type="transmembrane region" description="Helical" evidence="11">
    <location>
        <begin position="286"/>
        <end position="307"/>
    </location>
</feature>
<keyword evidence="18" id="KW-1185">Reference proteome</keyword>
<dbReference type="Pfam" id="PF15917">
    <property type="entry name" value="Piezo_TM25-28"/>
    <property type="match status" value="1"/>
</dbReference>
<feature type="transmembrane region" description="Helical" evidence="11">
    <location>
        <begin position="57"/>
        <end position="79"/>
    </location>
</feature>
<dbReference type="GeneID" id="117640868"/>
<accession>A0A6P8ZIJ4</accession>
<evidence type="ECO:0000313" key="19">
    <source>
        <dbReference type="RefSeq" id="XP_034233709.1"/>
    </source>
</evidence>
<evidence type="ECO:0000313" key="18">
    <source>
        <dbReference type="Proteomes" id="UP000515158"/>
    </source>
</evidence>
<evidence type="ECO:0000259" key="15">
    <source>
        <dbReference type="Pfam" id="PF23188"/>
    </source>
</evidence>
<dbReference type="InterPro" id="IPR031805">
    <property type="entry name" value="Piezo_TM25-28"/>
</dbReference>
<feature type="transmembrane region" description="Helical" evidence="11">
    <location>
        <begin position="615"/>
        <end position="634"/>
    </location>
</feature>
<dbReference type="PANTHER" id="PTHR47049">
    <property type="entry name" value="PIEZO-TYPE MECHANOSENSITIVE ION CHANNEL HOMOLOG"/>
    <property type="match status" value="1"/>
</dbReference>
<feature type="transmembrane region" description="Helical" evidence="11">
    <location>
        <begin position="1965"/>
        <end position="1987"/>
    </location>
</feature>
<evidence type="ECO:0000259" key="17">
    <source>
        <dbReference type="Pfam" id="PF24874"/>
    </source>
</evidence>
<feature type="transmembrane region" description="Helical" evidence="11">
    <location>
        <begin position="2178"/>
        <end position="2201"/>
    </location>
</feature>
<evidence type="ECO:0000256" key="12">
    <source>
        <dbReference type="SAM" id="SignalP"/>
    </source>
</evidence>
<dbReference type="Pfam" id="PF24871">
    <property type="entry name" value="Piezo_TM1-24"/>
    <property type="match status" value="1"/>
</dbReference>
<evidence type="ECO:0000256" key="7">
    <source>
        <dbReference type="ARBA" id="ARBA00023065"/>
    </source>
</evidence>
<feature type="transmembrane region" description="Helical" evidence="11">
    <location>
        <begin position="459"/>
        <end position="477"/>
    </location>
</feature>
<dbReference type="CTD" id="34112"/>
<feature type="transmembrane region" description="Helical" evidence="11">
    <location>
        <begin position="1707"/>
        <end position="1727"/>
    </location>
</feature>
<feature type="transmembrane region" description="Helical" evidence="11">
    <location>
        <begin position="1181"/>
        <end position="1198"/>
    </location>
</feature>
<feature type="transmembrane region" description="Helical" evidence="11">
    <location>
        <begin position="876"/>
        <end position="897"/>
    </location>
</feature>
<keyword evidence="12" id="KW-0732">Signal</keyword>
<evidence type="ECO:0000256" key="9">
    <source>
        <dbReference type="ARBA" id="ARBA00023303"/>
    </source>
</evidence>
<feature type="domain" description="Piezo transmembrane helical unit" evidence="15">
    <location>
        <begin position="1662"/>
        <end position="1785"/>
    </location>
</feature>
<evidence type="ECO:0000259" key="13">
    <source>
        <dbReference type="Pfam" id="PF12166"/>
    </source>
</evidence>
<feature type="transmembrane region" description="Helical" evidence="11">
    <location>
        <begin position="640"/>
        <end position="660"/>
    </location>
</feature>
<feature type="transmembrane region" description="Helical" evidence="11">
    <location>
        <begin position="951"/>
        <end position="968"/>
    </location>
</feature>
<feature type="region of interest" description="Disordered" evidence="10">
    <location>
        <begin position="1801"/>
        <end position="1846"/>
    </location>
</feature>
<evidence type="ECO:0000259" key="14">
    <source>
        <dbReference type="Pfam" id="PF15917"/>
    </source>
</evidence>
<feature type="transmembrane region" description="Helical" evidence="11">
    <location>
        <begin position="839"/>
        <end position="869"/>
    </location>
</feature>
<evidence type="ECO:0000256" key="1">
    <source>
        <dbReference type="ARBA" id="ARBA00004651"/>
    </source>
</evidence>
<feature type="transmembrane region" description="Helical" evidence="11">
    <location>
        <begin position="484"/>
        <end position="505"/>
    </location>
</feature>
<feature type="domain" description="Piezo non-specific cation channel cap" evidence="13">
    <location>
        <begin position="2236"/>
        <end position="2552"/>
    </location>
</feature>
<reference evidence="19" key="1">
    <citation type="submission" date="2025-08" db="UniProtKB">
        <authorList>
            <consortium name="RefSeq"/>
        </authorList>
    </citation>
    <scope>IDENTIFICATION</scope>
    <source>
        <tissue evidence="19">Total insect</tissue>
    </source>
</reference>
<dbReference type="InterPro" id="IPR056769">
    <property type="entry name" value="Piezo_TM1-24"/>
</dbReference>
<feature type="signal peptide" evidence="12">
    <location>
        <begin position="1"/>
        <end position="23"/>
    </location>
</feature>
<feature type="region of interest" description="Disordered" evidence="10">
    <location>
        <begin position="1428"/>
        <end position="1486"/>
    </location>
</feature>
<name>A0A6P8ZIJ4_THRPL</name>
<evidence type="ECO:0000256" key="11">
    <source>
        <dbReference type="SAM" id="Phobius"/>
    </source>
</evidence>
<evidence type="ECO:0000256" key="2">
    <source>
        <dbReference type="ARBA" id="ARBA00007821"/>
    </source>
</evidence>
<evidence type="ECO:0000256" key="5">
    <source>
        <dbReference type="ARBA" id="ARBA00022692"/>
    </source>
</evidence>
<dbReference type="Proteomes" id="UP000515158">
    <property type="component" value="Unplaced"/>
</dbReference>
<feature type="transmembrane region" description="Helical" evidence="11">
    <location>
        <begin position="1681"/>
        <end position="1700"/>
    </location>
</feature>